<protein>
    <submittedName>
        <fullName evidence="1">PD-(D/E)XK nuclease family transposase</fullName>
    </submittedName>
</protein>
<accession>A0A174MTS9</accession>
<gene>
    <name evidence="1" type="ORF">ERS852494_02094</name>
</gene>
<dbReference type="AlphaFoldDB" id="A0A174MTS9"/>
<reference evidence="1 2" key="1">
    <citation type="submission" date="2015-09" db="EMBL/GenBank/DDBJ databases">
        <authorList>
            <consortium name="Pathogen Informatics"/>
        </authorList>
    </citation>
    <scope>NUCLEOTIDE SEQUENCE [LARGE SCALE GENOMIC DNA]</scope>
    <source>
        <strain evidence="1 2">2789STDY5834880</strain>
    </source>
</reference>
<evidence type="ECO:0000313" key="2">
    <source>
        <dbReference type="Proteomes" id="UP000095657"/>
    </source>
</evidence>
<dbReference type="EMBL" id="CZAI01000004">
    <property type="protein sequence ID" value="CUP37099.1"/>
    <property type="molecule type" value="Genomic_DNA"/>
</dbReference>
<dbReference type="Proteomes" id="UP000095657">
    <property type="component" value="Unassembled WGS sequence"/>
</dbReference>
<sequence>MEFQGILFAFVLINILNMNNSNNNQIIRFDWAMKRLLRNKANFSVLEGLLTTLPGEKIVIQKLLESESNQEDKFDK</sequence>
<organism evidence="1 2">
    <name type="scientific">Bacteroides caccae</name>
    <dbReference type="NCBI Taxonomy" id="47678"/>
    <lineage>
        <taxon>Bacteria</taxon>
        <taxon>Pseudomonadati</taxon>
        <taxon>Bacteroidota</taxon>
        <taxon>Bacteroidia</taxon>
        <taxon>Bacteroidales</taxon>
        <taxon>Bacteroidaceae</taxon>
        <taxon>Bacteroides</taxon>
    </lineage>
</organism>
<name>A0A174MTS9_9BACE</name>
<evidence type="ECO:0000313" key="1">
    <source>
        <dbReference type="EMBL" id="CUP37099.1"/>
    </source>
</evidence>
<proteinExistence type="predicted"/>
<dbReference type="STRING" id="47678.ERS852494_02094"/>